<evidence type="ECO:0000259" key="4">
    <source>
        <dbReference type="PROSITE" id="PS50110"/>
    </source>
</evidence>
<proteinExistence type="predicted"/>
<organism evidence="5 6">
    <name type="scientific">Candidatus Eisenbergiella merdipullorum</name>
    <dbReference type="NCBI Taxonomy" id="2838553"/>
    <lineage>
        <taxon>Bacteria</taxon>
        <taxon>Bacillati</taxon>
        <taxon>Bacillota</taxon>
        <taxon>Clostridia</taxon>
        <taxon>Lachnospirales</taxon>
        <taxon>Lachnospiraceae</taxon>
        <taxon>Eisenbergiella</taxon>
    </lineage>
</organism>
<feature type="domain" description="Response regulatory" evidence="4">
    <location>
        <begin position="2"/>
        <end position="121"/>
    </location>
</feature>
<comment type="function">
    <text evidence="2">May play the central regulatory role in sporulation. It may be an element of the effector pathway responsible for the activation of sporulation genes in response to nutritional stress. Spo0A may act in concert with spo0H (a sigma factor) to control the expression of some genes that are critical to the sporulation process.</text>
</comment>
<reference evidence="5" key="1">
    <citation type="journal article" date="2021" name="PeerJ">
        <title>Extensive microbial diversity within the chicken gut microbiome revealed by metagenomics and culture.</title>
        <authorList>
            <person name="Gilroy R."/>
            <person name="Ravi A."/>
            <person name="Getino M."/>
            <person name="Pursley I."/>
            <person name="Horton D.L."/>
            <person name="Alikhan N.F."/>
            <person name="Baker D."/>
            <person name="Gharbi K."/>
            <person name="Hall N."/>
            <person name="Watson M."/>
            <person name="Adriaenssens E.M."/>
            <person name="Foster-Nyarko E."/>
            <person name="Jarju S."/>
            <person name="Secka A."/>
            <person name="Antonio M."/>
            <person name="Oren A."/>
            <person name="Chaudhuri R.R."/>
            <person name="La Ragione R."/>
            <person name="Hildebrand F."/>
            <person name="Pallen M.J."/>
        </authorList>
    </citation>
    <scope>NUCLEOTIDE SEQUENCE</scope>
    <source>
        <strain evidence="5">CHK179-7159</strain>
    </source>
</reference>
<dbReference type="SUPFAM" id="SSF52172">
    <property type="entry name" value="CheY-like"/>
    <property type="match status" value="1"/>
</dbReference>
<dbReference type="Gene3D" id="3.40.50.2300">
    <property type="match status" value="1"/>
</dbReference>
<protein>
    <recommendedName>
        <fullName evidence="1">Stage 0 sporulation protein A homolog</fullName>
    </recommendedName>
</protein>
<dbReference type="InterPro" id="IPR001789">
    <property type="entry name" value="Sig_transdc_resp-reg_receiver"/>
</dbReference>
<evidence type="ECO:0000256" key="2">
    <source>
        <dbReference type="ARBA" id="ARBA00024867"/>
    </source>
</evidence>
<evidence type="ECO:0000256" key="3">
    <source>
        <dbReference type="PROSITE-ProRule" id="PRU00169"/>
    </source>
</evidence>
<name>A0A9D2I936_9FIRM</name>
<comment type="caution">
    <text evidence="5">The sequence shown here is derived from an EMBL/GenBank/DDBJ whole genome shotgun (WGS) entry which is preliminary data.</text>
</comment>
<evidence type="ECO:0000256" key="1">
    <source>
        <dbReference type="ARBA" id="ARBA00018672"/>
    </source>
</evidence>
<sequence>MHLAVCDDNIADRKQMERLLGRESDRRLNTTGVLYVDSFGNKNAILTTPMIYDGLFIDMTEDGNDAVEIANKLRADGNQLPIVFCCSKIDYRQSPNLPDNSFFLDKPIDPDALSAMCDQLLSIKGSQVKRYELRSLTDTFYLEEKDIMYAWPEDRDRMTSIHLADGSERTSASGFLSFCANLGFDVDSSNRGILKADIGYIRFDPTKCLAMIGSVYAVNLRYVSKIGFFNLTMTDGHKFRIAPSSRRKLLDVKNAIKD</sequence>
<accession>A0A9D2I936</accession>
<dbReference type="PROSITE" id="PS50110">
    <property type="entry name" value="RESPONSE_REGULATORY"/>
    <property type="match status" value="1"/>
</dbReference>
<gene>
    <name evidence="5" type="ORF">H9717_15625</name>
</gene>
<feature type="modified residue" description="4-aspartylphosphate" evidence="3">
    <location>
        <position position="58"/>
    </location>
</feature>
<dbReference type="GO" id="GO:0000160">
    <property type="term" value="P:phosphorelay signal transduction system"/>
    <property type="evidence" value="ECO:0007669"/>
    <property type="project" value="InterPro"/>
</dbReference>
<dbReference type="InterPro" id="IPR011006">
    <property type="entry name" value="CheY-like_superfamily"/>
</dbReference>
<evidence type="ECO:0000313" key="5">
    <source>
        <dbReference type="EMBL" id="HJA94517.1"/>
    </source>
</evidence>
<dbReference type="EMBL" id="DWYY01000179">
    <property type="protein sequence ID" value="HJA94517.1"/>
    <property type="molecule type" value="Genomic_DNA"/>
</dbReference>
<evidence type="ECO:0000313" key="6">
    <source>
        <dbReference type="Proteomes" id="UP000886858"/>
    </source>
</evidence>
<dbReference type="AlphaFoldDB" id="A0A9D2I936"/>
<dbReference type="Proteomes" id="UP000886858">
    <property type="component" value="Unassembled WGS sequence"/>
</dbReference>
<keyword evidence="3" id="KW-0597">Phosphoprotein</keyword>
<reference evidence="5" key="2">
    <citation type="submission" date="2021-04" db="EMBL/GenBank/DDBJ databases">
        <authorList>
            <person name="Gilroy R."/>
        </authorList>
    </citation>
    <scope>NUCLEOTIDE SEQUENCE</scope>
    <source>
        <strain evidence="5">CHK179-7159</strain>
    </source>
</reference>